<organism evidence="1 2">
    <name type="scientific">Tritonibacter multivorans</name>
    <dbReference type="NCBI Taxonomy" id="928856"/>
    <lineage>
        <taxon>Bacteria</taxon>
        <taxon>Pseudomonadati</taxon>
        <taxon>Pseudomonadota</taxon>
        <taxon>Alphaproteobacteria</taxon>
        <taxon>Rhodobacterales</taxon>
        <taxon>Paracoccaceae</taxon>
        <taxon>Tritonibacter</taxon>
    </lineage>
</organism>
<dbReference type="GO" id="GO:0016740">
    <property type="term" value="F:transferase activity"/>
    <property type="evidence" value="ECO:0007669"/>
    <property type="project" value="UniProtKB-KW"/>
</dbReference>
<dbReference type="InterPro" id="IPR049591">
    <property type="entry name" value="CE4_u4-like"/>
</dbReference>
<dbReference type="GO" id="GO:0005975">
    <property type="term" value="P:carbohydrate metabolic process"/>
    <property type="evidence" value="ECO:0007669"/>
    <property type="project" value="InterPro"/>
</dbReference>
<keyword evidence="2" id="KW-1185">Reference proteome</keyword>
<keyword evidence="1" id="KW-0808">Transferase</keyword>
<dbReference type="CDD" id="cd10928">
    <property type="entry name" value="CE4_u4"/>
    <property type="match status" value="1"/>
</dbReference>
<dbReference type="Gene3D" id="3.20.20.370">
    <property type="entry name" value="Glycoside hydrolase/deacetylase"/>
    <property type="match status" value="1"/>
</dbReference>
<name>A0A0P1GHW5_9RHOB</name>
<dbReference type="OrthoDB" id="6086702at2"/>
<dbReference type="STRING" id="928856.SAMN04488049_103196"/>
<gene>
    <name evidence="1" type="ORF">TRM7557_00586</name>
</gene>
<dbReference type="Proteomes" id="UP000052022">
    <property type="component" value="Unassembled WGS sequence"/>
</dbReference>
<dbReference type="SUPFAM" id="SSF88713">
    <property type="entry name" value="Glycoside hydrolase/deacetylase"/>
    <property type="match status" value="1"/>
</dbReference>
<reference evidence="1 2" key="1">
    <citation type="submission" date="2015-09" db="EMBL/GenBank/DDBJ databases">
        <authorList>
            <consortium name="Swine Surveillance"/>
        </authorList>
    </citation>
    <scope>NUCLEOTIDE SEQUENCE [LARGE SCALE GENOMIC DNA]</scope>
    <source>
        <strain evidence="1 2">CECT 7557</strain>
    </source>
</reference>
<proteinExistence type="predicted"/>
<dbReference type="RefSeq" id="WP_058288708.1">
    <property type="nucleotide sequence ID" value="NZ_CYSD01000012.1"/>
</dbReference>
<evidence type="ECO:0000313" key="2">
    <source>
        <dbReference type="Proteomes" id="UP000052022"/>
    </source>
</evidence>
<dbReference type="AlphaFoldDB" id="A0A0P1GHW5"/>
<sequence>MTADWSPLDRELQMWQQQGLHLPLWWRDDDATEPSEALGRLDAMARQFDLPVHLAVIPKSAAPSLVDAVGASAHLLPVVHGWAHKNHAPKDQKKAEFGASRPVEDALSEAEAGLTQLREMFGDALLPLFVPPWNRVSADLLPWMAGAGFGAISTYGPRKTRLAAPGLEQVNTHVDPIDWHGSRSLLSLDGLVARITDQLADRREGRSDRLEPFGLLTHHLAHDTAIWGFCETLIDKLLSGPARPWHYDARIPHT</sequence>
<dbReference type="EMBL" id="CYSD01000012">
    <property type="protein sequence ID" value="CUH75844.1"/>
    <property type="molecule type" value="Genomic_DNA"/>
</dbReference>
<dbReference type="InterPro" id="IPR011330">
    <property type="entry name" value="Glyco_hydro/deAcase_b/a-brl"/>
</dbReference>
<accession>A0A0P1GHW5</accession>
<evidence type="ECO:0000313" key="1">
    <source>
        <dbReference type="EMBL" id="CUH75844.1"/>
    </source>
</evidence>
<protein>
    <submittedName>
        <fullName evidence="1">Putative glycosyl transferase</fullName>
    </submittedName>
</protein>